<feature type="transmembrane region" description="Helical" evidence="7">
    <location>
        <begin position="121"/>
        <end position="141"/>
    </location>
</feature>
<evidence type="ECO:0000259" key="8">
    <source>
        <dbReference type="PROSITE" id="PS50928"/>
    </source>
</evidence>
<feature type="transmembrane region" description="Helical" evidence="7">
    <location>
        <begin position="90"/>
        <end position="115"/>
    </location>
</feature>
<evidence type="ECO:0000256" key="5">
    <source>
        <dbReference type="ARBA" id="ARBA00022989"/>
    </source>
</evidence>
<dbReference type="InterPro" id="IPR000515">
    <property type="entry name" value="MetI-like"/>
</dbReference>
<evidence type="ECO:0000256" key="7">
    <source>
        <dbReference type="RuleBase" id="RU363032"/>
    </source>
</evidence>
<feature type="transmembrane region" description="Helical" evidence="7">
    <location>
        <begin position="162"/>
        <end position="187"/>
    </location>
</feature>
<comment type="subcellular location">
    <subcellularLocation>
        <location evidence="1 7">Cell membrane</location>
        <topology evidence="1 7">Multi-pass membrane protein</topology>
    </subcellularLocation>
</comment>
<name>A0ABP6WPL7_9ACTN</name>
<evidence type="ECO:0000256" key="4">
    <source>
        <dbReference type="ARBA" id="ARBA00022692"/>
    </source>
</evidence>
<evidence type="ECO:0000256" key="2">
    <source>
        <dbReference type="ARBA" id="ARBA00022448"/>
    </source>
</evidence>
<dbReference type="Proteomes" id="UP001500767">
    <property type="component" value="Unassembled WGS sequence"/>
</dbReference>
<organism evidence="9 10">
    <name type="scientific">Microlunatus spumicola</name>
    <dbReference type="NCBI Taxonomy" id="81499"/>
    <lineage>
        <taxon>Bacteria</taxon>
        <taxon>Bacillati</taxon>
        <taxon>Actinomycetota</taxon>
        <taxon>Actinomycetes</taxon>
        <taxon>Propionibacteriales</taxon>
        <taxon>Propionibacteriaceae</taxon>
        <taxon>Microlunatus</taxon>
    </lineage>
</organism>
<dbReference type="InterPro" id="IPR035906">
    <property type="entry name" value="MetI-like_sf"/>
</dbReference>
<accession>A0ABP6WPL7</accession>
<dbReference type="EMBL" id="BAAAYR010000001">
    <property type="protein sequence ID" value="GAA3554708.1"/>
    <property type="molecule type" value="Genomic_DNA"/>
</dbReference>
<dbReference type="PANTHER" id="PTHR32243:SF18">
    <property type="entry name" value="INNER MEMBRANE ABC TRANSPORTER PERMEASE PROTEIN YCJP"/>
    <property type="match status" value="1"/>
</dbReference>
<comment type="caution">
    <text evidence="9">The sequence shown here is derived from an EMBL/GenBank/DDBJ whole genome shotgun (WGS) entry which is preliminary data.</text>
</comment>
<gene>
    <name evidence="9" type="ORF">GCM10022197_07290</name>
</gene>
<evidence type="ECO:0000256" key="3">
    <source>
        <dbReference type="ARBA" id="ARBA00022475"/>
    </source>
</evidence>
<dbReference type="PANTHER" id="PTHR32243">
    <property type="entry name" value="MALTOSE TRANSPORT SYSTEM PERMEASE-RELATED"/>
    <property type="match status" value="1"/>
</dbReference>
<feature type="domain" description="ABC transmembrane type-1" evidence="8">
    <location>
        <begin position="53"/>
        <end position="239"/>
    </location>
</feature>
<keyword evidence="5 7" id="KW-1133">Transmembrane helix</keyword>
<keyword evidence="6 7" id="KW-0472">Membrane</keyword>
<evidence type="ECO:0000256" key="1">
    <source>
        <dbReference type="ARBA" id="ARBA00004651"/>
    </source>
</evidence>
<dbReference type="RefSeq" id="WP_204912189.1">
    <property type="nucleotide sequence ID" value="NZ_BAAAYR010000001.1"/>
</dbReference>
<dbReference type="CDD" id="cd06261">
    <property type="entry name" value="TM_PBP2"/>
    <property type="match status" value="1"/>
</dbReference>
<feature type="transmembrane region" description="Helical" evidence="7">
    <location>
        <begin position="57"/>
        <end position="78"/>
    </location>
</feature>
<keyword evidence="2 7" id="KW-0813">Transport</keyword>
<keyword evidence="3" id="KW-1003">Cell membrane</keyword>
<dbReference type="InterPro" id="IPR050901">
    <property type="entry name" value="BP-dep_ABC_trans_perm"/>
</dbReference>
<dbReference type="SUPFAM" id="SSF161098">
    <property type="entry name" value="MetI-like"/>
    <property type="match status" value="1"/>
</dbReference>
<feature type="transmembrane region" description="Helical" evidence="7">
    <location>
        <begin position="220"/>
        <end position="240"/>
    </location>
</feature>
<evidence type="ECO:0000313" key="10">
    <source>
        <dbReference type="Proteomes" id="UP001500767"/>
    </source>
</evidence>
<proteinExistence type="inferred from homology"/>
<sequence>MLLLVTAVVLVPVGVPVWRAFGPDRRTGAPGGALALLDAVVRALSSPAVRTWLTNSLLVTSVTVVVSIAVAAPAGYVVSRGRGRGVRGFALLIFGLQSLPILLFTVPLFVLFTSLGLNDTLPGVMVVYVGMSVAVATWMMSSHLDSIPVELEEATWIDGCSVLGGFLRVVLPNALPGVLSAAVYVFLLTWNDYWIALVFLRSEASYTLGLALAGPGSSPVIAVISMLPPLVVFGVLNRYFSVGGIGGALAGR</sequence>
<evidence type="ECO:0000256" key="6">
    <source>
        <dbReference type="ARBA" id="ARBA00023136"/>
    </source>
</evidence>
<keyword evidence="10" id="KW-1185">Reference proteome</keyword>
<comment type="similarity">
    <text evidence="7">Belongs to the binding-protein-dependent transport system permease family.</text>
</comment>
<dbReference type="Gene3D" id="1.10.3720.10">
    <property type="entry name" value="MetI-like"/>
    <property type="match status" value="1"/>
</dbReference>
<dbReference type="PROSITE" id="PS50928">
    <property type="entry name" value="ABC_TM1"/>
    <property type="match status" value="1"/>
</dbReference>
<keyword evidence="4 7" id="KW-0812">Transmembrane</keyword>
<dbReference type="Pfam" id="PF00528">
    <property type="entry name" value="BPD_transp_1"/>
    <property type="match status" value="1"/>
</dbReference>
<protein>
    <recommendedName>
        <fullName evidence="8">ABC transmembrane type-1 domain-containing protein</fullName>
    </recommendedName>
</protein>
<evidence type="ECO:0000313" key="9">
    <source>
        <dbReference type="EMBL" id="GAA3554708.1"/>
    </source>
</evidence>
<reference evidence="10" key="1">
    <citation type="journal article" date="2019" name="Int. J. Syst. Evol. Microbiol.">
        <title>The Global Catalogue of Microorganisms (GCM) 10K type strain sequencing project: providing services to taxonomists for standard genome sequencing and annotation.</title>
        <authorList>
            <consortium name="The Broad Institute Genomics Platform"/>
            <consortium name="The Broad Institute Genome Sequencing Center for Infectious Disease"/>
            <person name="Wu L."/>
            <person name="Ma J."/>
        </authorList>
    </citation>
    <scope>NUCLEOTIDE SEQUENCE [LARGE SCALE GENOMIC DNA]</scope>
    <source>
        <strain evidence="10">JCM 16540</strain>
    </source>
</reference>